<keyword evidence="2" id="KW-1185">Reference proteome</keyword>
<organism evidence="1 2">
    <name type="scientific">Chiloscyllium punctatum</name>
    <name type="common">Brownbanded bambooshark</name>
    <name type="synonym">Hemiscyllium punctatum</name>
    <dbReference type="NCBI Taxonomy" id="137246"/>
    <lineage>
        <taxon>Eukaryota</taxon>
        <taxon>Metazoa</taxon>
        <taxon>Chordata</taxon>
        <taxon>Craniata</taxon>
        <taxon>Vertebrata</taxon>
        <taxon>Chondrichthyes</taxon>
        <taxon>Elasmobranchii</taxon>
        <taxon>Galeomorphii</taxon>
        <taxon>Galeoidea</taxon>
        <taxon>Orectolobiformes</taxon>
        <taxon>Hemiscylliidae</taxon>
        <taxon>Chiloscyllium</taxon>
    </lineage>
</organism>
<gene>
    <name evidence="1" type="ORF">chiPu_0033199</name>
</gene>
<protein>
    <submittedName>
        <fullName evidence="1">Uncharacterized protein</fullName>
    </submittedName>
</protein>
<sequence length="60" mass="6849">MAHRFPLTAWSLFPSAIFPGSHAPRLSTRSRTRNLTSVAAKAYLLVQELCHRSRHLVDLY</sequence>
<evidence type="ECO:0000313" key="1">
    <source>
        <dbReference type="EMBL" id="GCC48892.1"/>
    </source>
</evidence>
<dbReference type="EMBL" id="BEZZ01256906">
    <property type="protein sequence ID" value="GCC48892.1"/>
    <property type="molecule type" value="Genomic_DNA"/>
</dbReference>
<comment type="caution">
    <text evidence="1">The sequence shown here is derived from an EMBL/GenBank/DDBJ whole genome shotgun (WGS) entry which is preliminary data.</text>
</comment>
<evidence type="ECO:0000313" key="2">
    <source>
        <dbReference type="Proteomes" id="UP000287033"/>
    </source>
</evidence>
<name>A0A401U1X9_CHIPU</name>
<reference evidence="1 2" key="1">
    <citation type="journal article" date="2018" name="Nat. Ecol. Evol.">
        <title>Shark genomes provide insights into elasmobranch evolution and the origin of vertebrates.</title>
        <authorList>
            <person name="Hara Y"/>
            <person name="Yamaguchi K"/>
            <person name="Onimaru K"/>
            <person name="Kadota M"/>
            <person name="Koyanagi M"/>
            <person name="Keeley SD"/>
            <person name="Tatsumi K"/>
            <person name="Tanaka K"/>
            <person name="Motone F"/>
            <person name="Kageyama Y"/>
            <person name="Nozu R"/>
            <person name="Adachi N"/>
            <person name="Nishimura O"/>
            <person name="Nakagawa R"/>
            <person name="Tanegashima C"/>
            <person name="Kiyatake I"/>
            <person name="Matsumoto R"/>
            <person name="Murakumo K"/>
            <person name="Nishida K"/>
            <person name="Terakita A"/>
            <person name="Kuratani S"/>
            <person name="Sato K"/>
            <person name="Hyodo S Kuraku.S."/>
        </authorList>
    </citation>
    <scope>NUCLEOTIDE SEQUENCE [LARGE SCALE GENOMIC DNA]</scope>
</reference>
<dbReference type="AlphaFoldDB" id="A0A401U1X9"/>
<feature type="non-terminal residue" evidence="1">
    <location>
        <position position="60"/>
    </location>
</feature>
<dbReference type="Proteomes" id="UP000287033">
    <property type="component" value="Unassembled WGS sequence"/>
</dbReference>
<proteinExistence type="predicted"/>
<accession>A0A401U1X9</accession>